<dbReference type="OrthoDB" id="335259at2157"/>
<dbReference type="PATRIC" id="fig|49547.3.peg.2103"/>
<evidence type="ECO:0000313" key="2">
    <source>
        <dbReference type="EMBL" id="KZX09975.1"/>
    </source>
</evidence>
<dbReference type="RefSeq" id="WP_067092839.1">
    <property type="nucleotide sequence ID" value="NZ_LWMV01000232.1"/>
</dbReference>
<feature type="domain" description="Thoeris protein ThsB TIR-like" evidence="1">
    <location>
        <begin position="2"/>
        <end position="98"/>
    </location>
</feature>
<dbReference type="AlphaFoldDB" id="A0A162F9R6"/>
<evidence type="ECO:0000313" key="3">
    <source>
        <dbReference type="Proteomes" id="UP000077245"/>
    </source>
</evidence>
<dbReference type="SUPFAM" id="SSF52206">
    <property type="entry name" value="Hypothetical protein MTH538"/>
    <property type="match status" value="1"/>
</dbReference>
<evidence type="ECO:0000259" key="1">
    <source>
        <dbReference type="Pfam" id="PF08937"/>
    </source>
</evidence>
<dbReference type="InterPro" id="IPR015032">
    <property type="entry name" value="ThsB__TIR-like_domain"/>
</dbReference>
<proteinExistence type="predicted"/>
<dbReference type="EMBL" id="LWMV01000232">
    <property type="protein sequence ID" value="KZX09975.1"/>
    <property type="molecule type" value="Genomic_DNA"/>
</dbReference>
<organism evidence="2 3">
    <name type="scientific">Methanobrevibacter curvatus</name>
    <dbReference type="NCBI Taxonomy" id="49547"/>
    <lineage>
        <taxon>Archaea</taxon>
        <taxon>Methanobacteriati</taxon>
        <taxon>Methanobacteriota</taxon>
        <taxon>Methanomada group</taxon>
        <taxon>Methanobacteria</taxon>
        <taxon>Methanobacteriales</taxon>
        <taxon>Methanobacteriaceae</taxon>
        <taxon>Methanobrevibacter</taxon>
    </lineage>
</organism>
<dbReference type="Pfam" id="PF08937">
    <property type="entry name" value="ThsB_TIR"/>
    <property type="match status" value="1"/>
</dbReference>
<sequence length="138" mass="15594">MFEEEKDNKIYNLLISKGNDENDEYNRFLDAIFEKTDFLWKESFTNSISSVSEEFFNKIDVIVILSGLYTNNKATIKEIIAAAQSHNVPILLVRPYGSEIVPESIENVATSIVGWNGNCIVNTIKDLVCESEGDFCTL</sequence>
<gene>
    <name evidence="2" type="ORF">MBCUR_19920</name>
</gene>
<protein>
    <recommendedName>
        <fullName evidence="1">Thoeris protein ThsB TIR-like domain-containing protein</fullName>
    </recommendedName>
</protein>
<comment type="caution">
    <text evidence="2">The sequence shown here is derived from an EMBL/GenBank/DDBJ whole genome shotgun (WGS) entry which is preliminary data.</text>
</comment>
<keyword evidence="3" id="KW-1185">Reference proteome</keyword>
<dbReference type="InterPro" id="IPR036490">
    <property type="entry name" value="ThsB_TIR-like_sf"/>
</dbReference>
<reference evidence="2 3" key="1">
    <citation type="submission" date="2016-04" db="EMBL/GenBank/DDBJ databases">
        <title>Genome sequence of Methanobrevibacter curvatus DSM 11111.</title>
        <authorList>
            <person name="Poehlein A."/>
            <person name="Seedorf H."/>
            <person name="Daniel R."/>
        </authorList>
    </citation>
    <scope>NUCLEOTIDE SEQUENCE [LARGE SCALE GENOMIC DNA]</scope>
    <source>
        <strain evidence="2 3">DSM 11111</strain>
    </source>
</reference>
<name>A0A162F9R6_9EURY</name>
<dbReference type="Gene3D" id="3.40.50.9200">
    <property type="entry name" value="Hypothetical protein MTH538"/>
    <property type="match status" value="1"/>
</dbReference>
<dbReference type="STRING" id="49547.MBCUR_19920"/>
<dbReference type="Proteomes" id="UP000077245">
    <property type="component" value="Unassembled WGS sequence"/>
</dbReference>
<accession>A0A162F9R6</accession>